<dbReference type="InterPro" id="IPR036388">
    <property type="entry name" value="WH-like_DNA-bd_sf"/>
</dbReference>
<dbReference type="Proteomes" id="UP000219252">
    <property type="component" value="Unassembled WGS sequence"/>
</dbReference>
<dbReference type="EMBL" id="OBQC01000015">
    <property type="protein sequence ID" value="SOC43272.1"/>
    <property type="molecule type" value="Genomic_DNA"/>
</dbReference>
<dbReference type="InterPro" id="IPR007627">
    <property type="entry name" value="RNA_pol_sigma70_r2"/>
</dbReference>
<protein>
    <submittedName>
        <fullName evidence="4">RNA polymerase sigma-70 factor</fullName>
    </submittedName>
</protein>
<sequence>MQISNDEYKQLKPLLFSISYRMLGSISEAEDIVQETFLKAYQVDMETVESKKAYLCKMVTNRSLDVLRSARFRREQYIGPWNPEPLLKELDRDDDPLKIFLQKEGLSIAYLRMMEHLTPNERAVLVLREVFEFSYKELANIIEKSEDNCRKIFSRAKSKISRVDGESLHYEKNKSIVNRFIEAFQQQKTDTLLELLSENVTLYSDGGGVVRAAIRPISTLPNVSAFLLGILKKAPEDFAVEVKNVNGQPGIIIYLNGQLSNIISFFIVNERIEDIYMTLNPDKLPIGD</sequence>
<keyword evidence="5" id="KW-1185">Reference proteome</keyword>
<dbReference type="PANTHER" id="PTHR30173:SF36">
    <property type="entry name" value="ECF RNA POLYMERASE SIGMA FACTOR SIGJ"/>
    <property type="match status" value="1"/>
</dbReference>
<evidence type="ECO:0000259" key="3">
    <source>
        <dbReference type="Pfam" id="PF08281"/>
    </source>
</evidence>
<dbReference type="InterPro" id="IPR013325">
    <property type="entry name" value="RNA_pol_sigma_r2"/>
</dbReference>
<proteinExistence type="predicted"/>
<dbReference type="PANTHER" id="PTHR30173">
    <property type="entry name" value="SIGMA 19 FACTOR"/>
    <property type="match status" value="1"/>
</dbReference>
<dbReference type="SUPFAM" id="SSF88946">
    <property type="entry name" value="Sigma2 domain of RNA polymerase sigma factors"/>
    <property type="match status" value="1"/>
</dbReference>
<dbReference type="NCBIfam" id="NF007214">
    <property type="entry name" value="PRK09636.1"/>
    <property type="match status" value="1"/>
</dbReference>
<reference evidence="5" key="1">
    <citation type="submission" date="2017-08" db="EMBL/GenBank/DDBJ databases">
        <authorList>
            <person name="Varghese N."/>
            <person name="Submissions S."/>
        </authorList>
    </citation>
    <scope>NUCLEOTIDE SEQUENCE [LARGE SCALE GENOMIC DNA]</scope>
    <source>
        <strain evidence="5">JC23</strain>
    </source>
</reference>
<dbReference type="InterPro" id="IPR014303">
    <property type="entry name" value="RNA_pol_sigma-70_ECF"/>
</dbReference>
<dbReference type="OrthoDB" id="3211555at2"/>
<dbReference type="InterPro" id="IPR013324">
    <property type="entry name" value="RNA_pol_sigma_r3/r4-like"/>
</dbReference>
<evidence type="ECO:0000313" key="5">
    <source>
        <dbReference type="Proteomes" id="UP000219252"/>
    </source>
</evidence>
<dbReference type="GO" id="GO:0006352">
    <property type="term" value="P:DNA-templated transcription initiation"/>
    <property type="evidence" value="ECO:0007669"/>
    <property type="project" value="InterPro"/>
</dbReference>
<evidence type="ECO:0000256" key="1">
    <source>
        <dbReference type="ARBA" id="ARBA00011344"/>
    </source>
</evidence>
<dbReference type="SUPFAM" id="SSF88659">
    <property type="entry name" value="Sigma3 and sigma4 domains of RNA polymerase sigma factors"/>
    <property type="match status" value="1"/>
</dbReference>
<dbReference type="InterPro" id="IPR032710">
    <property type="entry name" value="NTF2-like_dom_sf"/>
</dbReference>
<dbReference type="AlphaFoldDB" id="A0A285UN75"/>
<evidence type="ECO:0000313" key="4">
    <source>
        <dbReference type="EMBL" id="SOC43272.1"/>
    </source>
</evidence>
<dbReference type="Pfam" id="PF08281">
    <property type="entry name" value="Sigma70_r4_2"/>
    <property type="match status" value="1"/>
</dbReference>
<gene>
    <name evidence="4" type="ORF">SAMN05877842_11557</name>
</gene>
<dbReference type="Gene3D" id="3.10.450.50">
    <property type="match status" value="1"/>
</dbReference>
<dbReference type="SUPFAM" id="SSF54427">
    <property type="entry name" value="NTF2-like"/>
    <property type="match status" value="1"/>
</dbReference>
<dbReference type="NCBIfam" id="TIGR02957">
    <property type="entry name" value="SigX4"/>
    <property type="match status" value="1"/>
</dbReference>
<feature type="domain" description="RNA polymerase sigma factor 70 region 4 type 2" evidence="3">
    <location>
        <begin position="109"/>
        <end position="160"/>
    </location>
</feature>
<organism evidence="4 5">
    <name type="scientific">Ureibacillus acetophenoni</name>
    <dbReference type="NCBI Taxonomy" id="614649"/>
    <lineage>
        <taxon>Bacteria</taxon>
        <taxon>Bacillati</taxon>
        <taxon>Bacillota</taxon>
        <taxon>Bacilli</taxon>
        <taxon>Bacillales</taxon>
        <taxon>Caryophanaceae</taxon>
        <taxon>Ureibacillus</taxon>
    </lineage>
</organism>
<dbReference type="Gene3D" id="1.10.1740.10">
    <property type="match status" value="1"/>
</dbReference>
<dbReference type="GO" id="GO:0003677">
    <property type="term" value="F:DNA binding"/>
    <property type="evidence" value="ECO:0007669"/>
    <property type="project" value="InterPro"/>
</dbReference>
<dbReference type="Pfam" id="PF04542">
    <property type="entry name" value="Sigma70_r2"/>
    <property type="match status" value="1"/>
</dbReference>
<dbReference type="InterPro" id="IPR014284">
    <property type="entry name" value="RNA_pol_sigma-70_dom"/>
</dbReference>
<feature type="domain" description="RNA polymerase sigma-70 region 2" evidence="2">
    <location>
        <begin position="8"/>
        <end position="71"/>
    </location>
</feature>
<evidence type="ECO:0000259" key="2">
    <source>
        <dbReference type="Pfam" id="PF04542"/>
    </source>
</evidence>
<dbReference type="GO" id="GO:0016987">
    <property type="term" value="F:sigma factor activity"/>
    <property type="evidence" value="ECO:0007669"/>
    <property type="project" value="InterPro"/>
</dbReference>
<dbReference type="InterPro" id="IPR052704">
    <property type="entry name" value="ECF_Sigma-70_Domain"/>
</dbReference>
<dbReference type="InterPro" id="IPR013249">
    <property type="entry name" value="RNA_pol_sigma70_r4_t2"/>
</dbReference>
<comment type="subunit">
    <text evidence="1">Interacts transiently with the RNA polymerase catalytic core formed by RpoA, RpoB, RpoC and RpoZ (2 alpha, 1 beta, 1 beta' and 1 omega subunit) to form the RNA polymerase holoenzyme that can initiate transcription.</text>
</comment>
<dbReference type="RefSeq" id="WP_097150731.1">
    <property type="nucleotide sequence ID" value="NZ_OBQC01000015.1"/>
</dbReference>
<dbReference type="Gene3D" id="1.10.10.10">
    <property type="entry name" value="Winged helix-like DNA-binding domain superfamily/Winged helix DNA-binding domain"/>
    <property type="match status" value="1"/>
</dbReference>
<dbReference type="NCBIfam" id="TIGR02937">
    <property type="entry name" value="sigma70-ECF"/>
    <property type="match status" value="1"/>
</dbReference>
<accession>A0A285UN75</accession>
<name>A0A285UN75_9BACL</name>